<sequence>MLQSLRPYLTPGIAVVGAGLIAVVPSVAPMPAAPTHFAQQQHSVVLTADPANDVTGLLTSWGLLPTITVNAVPLPAQINIELGSTLHTLLAMIGPFITLNNAWNDIMDQLSADPANAFMILLNAPGTLINAFLFGTSGIDVAGMNIPLFNGLFVAPHTATIDLQLGQLVDLAGVGNTTLGDVLSQFGIGDESVEGLLTGLLDSLGFGHLSVTALLSEFGIGDQPIADLAANLLEVMGIGNPTISGLADQVGLGDKSIAEVLTGLLGQAGIGNPTLAGLLDQFGLGDQSVGELATGLLHAAGMTDTSITGLLGQLGVGELTLGEAIKDLVHTTVGGDATITDLLSQFGGADMTLGSVINPLLDASGFGDQSLAELIDTLLGGMFGGGGAGSMTVGDLVIEILQGAGYDMSLSELLQSAEMSNMTLGDLLEGTEIGDQKFTDLLTQAGMGEKTLLELADGAIPVPDITCPLLPGLYNVSCYQTLNSLMGPNSLLETLQRLYSAGAPNLGVAPGTPLSDITIGQLLGATGVGDEKLSELLTGLNLSTPFDTVMHNLGLDSVTLSGLLNNGFSWLMNTSVVSMLSSWGLNNLNIDTVIDRLGLDVTINGLLGNLGLNNIDIGSVIDHVLGGMTFGSIANDLGLNNIHLDGFLESLLGGAKVGDLLDDLNLNSVHLDEILQRLLGGVTVNDIANSLGLGSVTVDSLVASLGLTGLTVNDVIDNLGLGGLDLDDLLSNMGISGTDLISVSIGQLGGLFGF</sequence>
<dbReference type="EMBL" id="PUEV01000055">
    <property type="protein sequence ID" value="PQM51917.1"/>
    <property type="molecule type" value="Genomic_DNA"/>
</dbReference>
<protein>
    <submittedName>
        <fullName evidence="1">Uncharacterized protein</fullName>
    </submittedName>
</protein>
<comment type="caution">
    <text evidence="1">The sequence shown here is derived from an EMBL/GenBank/DDBJ whole genome shotgun (WGS) entry which is preliminary data.</text>
</comment>
<dbReference type="RefSeq" id="WP_046284065.1">
    <property type="nucleotide sequence ID" value="NZ_CP092430.2"/>
</dbReference>
<dbReference type="Proteomes" id="UP000237911">
    <property type="component" value="Unassembled WGS sequence"/>
</dbReference>
<organism evidence="1 2">
    <name type="scientific">Mycolicibacter virginiensis</name>
    <dbReference type="NCBI Taxonomy" id="1795032"/>
    <lineage>
        <taxon>Bacteria</taxon>
        <taxon>Bacillati</taxon>
        <taxon>Actinomycetota</taxon>
        <taxon>Actinomycetes</taxon>
        <taxon>Mycobacteriales</taxon>
        <taxon>Mycobacteriaceae</taxon>
        <taxon>Mycolicibacter</taxon>
    </lineage>
</organism>
<keyword evidence="2" id="KW-1185">Reference proteome</keyword>
<accession>A0A9X7IMI8</accession>
<gene>
    <name evidence="1" type="ORF">C5U48_12720</name>
</gene>
<name>A0A9X7IMI8_9MYCO</name>
<evidence type="ECO:0000313" key="1">
    <source>
        <dbReference type="EMBL" id="PQM51917.1"/>
    </source>
</evidence>
<dbReference type="AlphaFoldDB" id="A0A9X7IMI8"/>
<proteinExistence type="predicted"/>
<reference evidence="1 2" key="1">
    <citation type="submission" date="2018-02" db="EMBL/GenBank/DDBJ databases">
        <title>Draft genome sequence of Mycobacterium virginiense isolated from mud of a swine farm in Japan.</title>
        <authorList>
            <person name="Ohya K."/>
        </authorList>
    </citation>
    <scope>NUCLEOTIDE SEQUENCE [LARGE SCALE GENOMIC DNA]</scope>
    <source>
        <strain evidence="1 2">GF75</strain>
    </source>
</reference>
<evidence type="ECO:0000313" key="2">
    <source>
        <dbReference type="Proteomes" id="UP000237911"/>
    </source>
</evidence>